<dbReference type="KEGG" id="rai:RA0C_1821"/>
<evidence type="ECO:0000313" key="3">
    <source>
        <dbReference type="Proteomes" id="UP000010093"/>
    </source>
</evidence>
<dbReference type="GeneID" id="93718646"/>
<dbReference type="KEGG" id="ran:Riean_1536"/>
<gene>
    <name evidence="2" type="ORF">RA0C_1821</name>
</gene>
<feature type="coiled-coil region" evidence="1">
    <location>
        <begin position="184"/>
        <end position="215"/>
    </location>
</feature>
<dbReference type="Proteomes" id="UP000010093">
    <property type="component" value="Chromosome"/>
</dbReference>
<keyword evidence="1" id="KW-0175">Coiled coil</keyword>
<evidence type="ECO:0000313" key="2">
    <source>
        <dbReference type="EMBL" id="AFD56702.1"/>
    </source>
</evidence>
<proteinExistence type="predicted"/>
<dbReference type="PATRIC" id="fig|693978.17.peg.1804"/>
<dbReference type="AlphaFoldDB" id="E4TD34"/>
<name>E4TD34_RIEAD</name>
<accession>E4TD34</accession>
<dbReference type="EMBL" id="CP003388">
    <property type="protein sequence ID" value="AFD56702.1"/>
    <property type="molecule type" value="Genomic_DNA"/>
</dbReference>
<reference evidence="2 3" key="1">
    <citation type="journal article" date="2012" name="J. Bacteriol.">
        <title>Complete genome sequence of Riemerella anatipestifer reference strain.</title>
        <authorList>
            <person name="Wang X."/>
            <person name="Zhu D."/>
            <person name="Wang M."/>
            <person name="Cheng A."/>
            <person name="Jia R."/>
            <person name="Zhou Y."/>
            <person name="Chen Z."/>
            <person name="Luo Q."/>
            <person name="Liu F."/>
            <person name="Wang Y."/>
            <person name="Chen X.Y."/>
        </authorList>
    </citation>
    <scope>NUCLEOTIDE SEQUENCE [LARGE SCALE GENOMIC DNA]</scope>
    <source>
        <strain evidence="3">DSM 15868</strain>
    </source>
</reference>
<dbReference type="RefSeq" id="WP_004916846.1">
    <property type="nucleotide sequence ID" value="NC_014738.1"/>
</dbReference>
<organism evidence="2 3">
    <name type="scientific">Riemerella anatipestifer (strain ATCC 11845 / DSM 15868 / JCM 9532 / NCTC 11014)</name>
    <dbReference type="NCBI Taxonomy" id="693978"/>
    <lineage>
        <taxon>Bacteria</taxon>
        <taxon>Pseudomonadati</taxon>
        <taxon>Bacteroidota</taxon>
        <taxon>Flavobacteriia</taxon>
        <taxon>Flavobacteriales</taxon>
        <taxon>Weeksellaceae</taxon>
        <taxon>Riemerella</taxon>
    </lineage>
</organism>
<sequence>MKNLIIDSVKNNKHNISSSDCYFLIYGALKNKENNSMSADLEKSIRAWNNFDKNETLYSIFYSTKFVKGGFLSADRVYHFTTCFTDEGIRILGTTQTDGWLKEDDAKIDIFWDEIENIKYNPSINIQDENTKPNSFFIPGDQTVSLLGLNEVLDGYYIYSKEDNSYLIVPSIYFGEDKNLSPLLNELVQKINFEREKNTEKIQEAENKVKILLKSGDENTLLTTIERVEDLIPDYLYHYAKIYAFCKKGLAEDANLYFNKLVQIESKLLTKDKTPDFLKYYHLSKAEIDCLNGSLYSSAQNFYEAKEIEASSENVDYEFIQKIDNKYQQLYQGYIDNFEQVNYNDRKIITLTKQEKLYEGEHLKVLNVNMLPQIKFPVSHPKTDTTYICHPHKTSIYLPIEDYDHELLMDRINEYFYLLQSLGATSIIIRNTKGQKKDKNIFSSSKMEGRIQTEGATKMIADVNAGGGMNHDSSRYDSEANISKFGREQFFNPTKAPFIPDDLLWFHHEPSWQRLAQQRLNGDLLEHNEFISSAKNQIISQEEINKINADLKVVIPKGGASVKYNKNNTDTAILKLNEEEEWKIYVKFKPISEFGNKEIGADSYSETKLISNVTLNEHLDENEEKYMEEVKFIIEHDGVIGDRDRRILERFRVRFGISEEKAAELEHRVLNQVDYQFTEEEKEYIEEYKSLISDSKEIDDKTRRLLNRLAQLLGIDEDRASELESL</sequence>
<protein>
    <submittedName>
        <fullName evidence="2">Uncharacterized protein</fullName>
    </submittedName>
</protein>
<evidence type="ECO:0000256" key="1">
    <source>
        <dbReference type="SAM" id="Coils"/>
    </source>
</evidence>
<dbReference type="HOGENOM" id="CLU_381242_0_0_10"/>